<feature type="binding site" evidence="7">
    <location>
        <position position="451"/>
    </location>
    <ligand>
        <name>GTP</name>
        <dbReference type="ChEBI" id="CHEBI:37565"/>
    </ligand>
</feature>
<dbReference type="EMBL" id="FNRQ01000006">
    <property type="protein sequence ID" value="SEB11838.1"/>
    <property type="molecule type" value="Genomic_DNA"/>
</dbReference>
<comment type="function">
    <text evidence="7">Plays an important role in the de novo pathway of purine nucleotide biosynthesis. Catalyzes the first committed step in the biosynthesis of AMP from IMP.</text>
</comment>
<dbReference type="Proteomes" id="UP000198638">
    <property type="component" value="Unassembled WGS sequence"/>
</dbReference>
<evidence type="ECO:0000313" key="9">
    <source>
        <dbReference type="EMBL" id="SEB11838.1"/>
    </source>
</evidence>
<dbReference type="AlphaFoldDB" id="A0A1H4GSK3"/>
<keyword evidence="10" id="KW-1185">Reference proteome</keyword>
<dbReference type="InterPro" id="IPR001114">
    <property type="entry name" value="Adenylosuccinate_synthetase"/>
</dbReference>
<feature type="binding site" description="in other chain" evidence="7">
    <location>
        <position position="372"/>
    </location>
    <ligand>
        <name>IMP</name>
        <dbReference type="ChEBI" id="CHEBI:58053"/>
        <note>ligand shared between dimeric partners</note>
    </ligand>
</feature>
<dbReference type="Pfam" id="PF00709">
    <property type="entry name" value="Adenylsucc_synt"/>
    <property type="match status" value="2"/>
</dbReference>
<feature type="binding site" description="in other chain" evidence="7">
    <location>
        <position position="449"/>
    </location>
    <ligand>
        <name>IMP</name>
        <dbReference type="ChEBI" id="CHEBI:58053"/>
        <note>ligand shared between dimeric partners</note>
    </ligand>
</feature>
<gene>
    <name evidence="7" type="primary">purA</name>
    <name evidence="9" type="ORF">SAMN05192564_106251</name>
</gene>
<feature type="compositionally biased region" description="Basic and acidic residues" evidence="8">
    <location>
        <begin position="128"/>
        <end position="137"/>
    </location>
</feature>
<comment type="catalytic activity">
    <reaction evidence="7">
        <text>IMP + L-aspartate + GTP = N(6)-(1,2-dicarboxyethyl)-AMP + GDP + phosphate + 2 H(+)</text>
        <dbReference type="Rhea" id="RHEA:15753"/>
        <dbReference type="ChEBI" id="CHEBI:15378"/>
        <dbReference type="ChEBI" id="CHEBI:29991"/>
        <dbReference type="ChEBI" id="CHEBI:37565"/>
        <dbReference type="ChEBI" id="CHEBI:43474"/>
        <dbReference type="ChEBI" id="CHEBI:57567"/>
        <dbReference type="ChEBI" id="CHEBI:58053"/>
        <dbReference type="ChEBI" id="CHEBI:58189"/>
        <dbReference type="EC" id="6.3.4.4"/>
    </reaction>
</comment>
<feature type="binding site" evidence="7">
    <location>
        <position position="216"/>
    </location>
    <ligand>
        <name>Mg(2+)</name>
        <dbReference type="ChEBI" id="CHEBI:18420"/>
    </ligand>
</feature>
<keyword evidence="7" id="KW-0963">Cytoplasm</keyword>
<evidence type="ECO:0000256" key="2">
    <source>
        <dbReference type="ARBA" id="ARBA00022723"/>
    </source>
</evidence>
<keyword evidence="5 7" id="KW-0460">Magnesium</keyword>
<feature type="binding site" evidence="7">
    <location>
        <begin position="445"/>
        <end position="451"/>
    </location>
    <ligand>
        <name>substrate</name>
    </ligand>
</feature>
<dbReference type="Gene3D" id="3.40.50.300">
    <property type="entry name" value="P-loop containing nucleotide triphosphate hydrolases"/>
    <property type="match status" value="1"/>
</dbReference>
<comment type="subcellular location">
    <subcellularLocation>
        <location evidence="7">Cytoplasm</location>
    </subcellularLocation>
</comment>
<keyword evidence="4 7" id="KW-0658">Purine biosynthesis</keyword>
<evidence type="ECO:0000313" key="10">
    <source>
        <dbReference type="Proteomes" id="UP000198638"/>
    </source>
</evidence>
<feature type="binding site" evidence="7">
    <location>
        <begin position="477"/>
        <end position="479"/>
    </location>
    <ligand>
        <name>GTP</name>
        <dbReference type="ChEBI" id="CHEBI:37565"/>
    </ligand>
</feature>
<dbReference type="UniPathway" id="UPA00075">
    <property type="reaction ID" value="UER00335"/>
</dbReference>
<feature type="binding site" description="in other chain" evidence="7">
    <location>
        <position position="300"/>
    </location>
    <ligand>
        <name>IMP</name>
        <dbReference type="ChEBI" id="CHEBI:58053"/>
        <note>ligand shared between dimeric partners</note>
    </ligand>
</feature>
<dbReference type="HAMAP" id="MF_00011">
    <property type="entry name" value="Adenylosucc_synth"/>
    <property type="match status" value="1"/>
</dbReference>
<dbReference type="Gene3D" id="1.10.300.10">
    <property type="entry name" value="Adenylosuccinate Synthetase, subunit A, domain 2"/>
    <property type="match status" value="1"/>
</dbReference>
<comment type="caution">
    <text evidence="7">Lacks conserved residue(s) required for the propagation of feature annotation.</text>
</comment>
<comment type="cofactor">
    <cofactor evidence="7">
        <name>Mg(2+)</name>
        <dbReference type="ChEBI" id="CHEBI:18420"/>
    </cofactor>
    <text evidence="7">Binds 1 Mg(2+) ion per subunit.</text>
</comment>
<keyword evidence="1 7" id="KW-0436">Ligase</keyword>
<comment type="similarity">
    <text evidence="7">Belongs to the adenylosuccinate synthetase family.</text>
</comment>
<dbReference type="PANTHER" id="PTHR11846">
    <property type="entry name" value="ADENYLOSUCCINATE SYNTHETASE"/>
    <property type="match status" value="1"/>
</dbReference>
<organism evidence="9 10">
    <name type="scientific">Paraburkholderia sartisoli</name>
    <dbReference type="NCBI Taxonomy" id="83784"/>
    <lineage>
        <taxon>Bacteria</taxon>
        <taxon>Pseudomonadati</taxon>
        <taxon>Pseudomonadota</taxon>
        <taxon>Betaproteobacteria</taxon>
        <taxon>Burkholderiales</taxon>
        <taxon>Burkholderiaceae</taxon>
        <taxon>Paraburkholderia</taxon>
    </lineage>
</organism>
<dbReference type="RefSeq" id="WP_218133547.1">
    <property type="nucleotide sequence ID" value="NZ_FNRQ01000006.1"/>
</dbReference>
<dbReference type="InterPro" id="IPR042110">
    <property type="entry name" value="Adenylosuccinate_synth_dom2"/>
</dbReference>
<dbReference type="Gene3D" id="3.40.440.10">
    <property type="entry name" value="Adenylosuccinate Synthetase, subunit A, domain 1"/>
    <property type="match status" value="2"/>
</dbReference>
<sequence>MKPRFIILSGRLCAGKSTLAKLLCEKAGANLIRSKDLLRSASGADSAEALDRASQKLEQTTGGQWLAEAVNKQLMYQPPKESTSVIDWVRTVDQVRFLRASGWAVTHVHLKASDAAVSERQGNSRTSSSERSRRSLSKQARDLEAIADVVMDTDRCNANDVFARVAARLEVRPVTAEPLVDVLIGGQYGSEGKGNIVHYLAPEYDVLVRVGGPNAGHKVFRPGESPYTFHQLPSGALANRDATLVIGAGAVINLEHLLREIGELDINFNKLIIDPQAMIIDKTVDIPWETDYLKSAIGSTAQGVGAATARKILYRRTDSNVLLAKDVPELKHYIQDSIEFFASCLSNRRKIMLEGTQGTSLSLHHGFYPHVTSRVTSATGCLAEAGLSARHVRRVVMVCRTYPIRVGDTDTGNTSGFMSQEISVDEISRRSGIPLDELKKTETTSTTHRPRRIAEFDWAQLRRSLLLNGPTDIALTFADYFGIGNRNAFRYEQLNAETLRFIEETEKVSGIPVSMISTAFNERNVIDRRMW</sequence>
<keyword evidence="3 7" id="KW-0547">Nucleotide-binding</keyword>
<evidence type="ECO:0000256" key="1">
    <source>
        <dbReference type="ARBA" id="ARBA00022598"/>
    </source>
</evidence>
<dbReference type="GO" id="GO:0044208">
    <property type="term" value="P:'de novo' AMP biosynthetic process"/>
    <property type="evidence" value="ECO:0007669"/>
    <property type="project" value="UniProtKB-UniRule"/>
</dbReference>
<dbReference type="Gene3D" id="3.90.170.10">
    <property type="entry name" value="Adenylosuccinate Synthetase, subunit A, domain 3"/>
    <property type="match status" value="1"/>
</dbReference>
<name>A0A1H4GSK3_9BURK</name>
<evidence type="ECO:0000256" key="3">
    <source>
        <dbReference type="ARBA" id="ARBA00022741"/>
    </source>
</evidence>
<keyword evidence="2 7" id="KW-0479">Metal-binding</keyword>
<dbReference type="GO" id="GO:0005525">
    <property type="term" value="F:GTP binding"/>
    <property type="evidence" value="ECO:0007669"/>
    <property type="project" value="UniProtKB-UniRule"/>
</dbReference>
<evidence type="ECO:0000256" key="6">
    <source>
        <dbReference type="ARBA" id="ARBA00023134"/>
    </source>
</evidence>
<comment type="pathway">
    <text evidence="7">Purine metabolism; AMP biosynthesis via de novo pathway; AMP from IMP: step 1/2.</text>
</comment>
<reference evidence="10" key="1">
    <citation type="submission" date="2016-10" db="EMBL/GenBank/DDBJ databases">
        <authorList>
            <person name="Varghese N."/>
            <person name="Submissions S."/>
        </authorList>
    </citation>
    <scope>NUCLEOTIDE SEQUENCE [LARGE SCALE GENOMIC DNA]</scope>
    <source>
        <strain evidence="10">LMG 24000</strain>
    </source>
</reference>
<feature type="binding site" evidence="7">
    <location>
        <begin position="216"/>
        <end position="218"/>
    </location>
    <ligand>
        <name>GTP</name>
        <dbReference type="ChEBI" id="CHEBI:37565"/>
    </ligand>
</feature>
<evidence type="ECO:0000256" key="8">
    <source>
        <dbReference type="SAM" id="MobiDB-lite"/>
    </source>
</evidence>
<dbReference type="GO" id="GO:0004019">
    <property type="term" value="F:adenylosuccinate synthase activity"/>
    <property type="evidence" value="ECO:0007669"/>
    <property type="project" value="UniProtKB-UniRule"/>
</dbReference>
<proteinExistence type="inferred from homology"/>
<dbReference type="SMART" id="SM00788">
    <property type="entry name" value="Adenylsucc_synt"/>
    <property type="match status" value="1"/>
</dbReference>
<dbReference type="PANTHER" id="PTHR11846:SF0">
    <property type="entry name" value="ADENYLOSUCCINATE SYNTHETASE"/>
    <property type="match status" value="1"/>
</dbReference>
<comment type="subunit">
    <text evidence="7">Homodimer.</text>
</comment>
<keyword evidence="6 7" id="KW-0342">GTP-binding</keyword>
<accession>A0A1H4GSK3</accession>
<dbReference type="GO" id="GO:0005737">
    <property type="term" value="C:cytoplasm"/>
    <property type="evidence" value="ECO:0007669"/>
    <property type="project" value="UniProtKB-SubCell"/>
</dbReference>
<feature type="binding site" description="in other chain" evidence="7">
    <location>
        <begin position="214"/>
        <end position="217"/>
    </location>
    <ligand>
        <name>IMP</name>
        <dbReference type="ChEBI" id="CHEBI:58053"/>
        <note>ligand shared between dimeric partners</note>
    </ligand>
</feature>
<dbReference type="STRING" id="83784.SAMN05192564_106251"/>
<dbReference type="GO" id="GO:0046040">
    <property type="term" value="P:IMP metabolic process"/>
    <property type="evidence" value="ECO:0007669"/>
    <property type="project" value="TreeGrafter"/>
</dbReference>
<feature type="binding site" description="in other chain" evidence="7">
    <location>
        <position position="357"/>
    </location>
    <ligand>
        <name>IMP</name>
        <dbReference type="ChEBI" id="CHEBI:58053"/>
        <note>ligand shared between dimeric partners</note>
    </ligand>
</feature>
<dbReference type="SUPFAM" id="SSF52540">
    <property type="entry name" value="P-loop containing nucleoside triphosphate hydrolases"/>
    <property type="match status" value="2"/>
</dbReference>
<protein>
    <recommendedName>
        <fullName evidence="7">Adenylosuccinate synthetase</fullName>
        <shortName evidence="7">AMPSase</shortName>
        <shortName evidence="7">AdSS</shortName>
        <ecNumber evidence="7">6.3.4.4</ecNumber>
    </recommendedName>
    <alternativeName>
        <fullName evidence="7">IMP--aspartate ligase</fullName>
    </alternativeName>
</protein>
<dbReference type="InterPro" id="IPR042111">
    <property type="entry name" value="Adenylosuccinate_synth_dom3"/>
</dbReference>
<dbReference type="GO" id="GO:0000287">
    <property type="term" value="F:magnesium ion binding"/>
    <property type="evidence" value="ECO:0007669"/>
    <property type="project" value="UniProtKB-UniRule"/>
</dbReference>
<evidence type="ECO:0000256" key="7">
    <source>
        <dbReference type="HAMAP-Rule" id="MF_00011"/>
    </source>
</evidence>
<dbReference type="InterPro" id="IPR027417">
    <property type="entry name" value="P-loop_NTPase"/>
</dbReference>
<evidence type="ECO:0000256" key="4">
    <source>
        <dbReference type="ARBA" id="ARBA00022755"/>
    </source>
</evidence>
<feature type="region of interest" description="Disordered" evidence="8">
    <location>
        <begin position="114"/>
        <end position="137"/>
    </location>
</feature>
<feature type="active site" description="Proton donor" evidence="7">
    <location>
        <position position="217"/>
    </location>
</feature>
<dbReference type="EC" id="6.3.4.4" evidence="7"/>
<evidence type="ECO:0000256" key="5">
    <source>
        <dbReference type="ARBA" id="ARBA00022842"/>
    </source>
</evidence>
<dbReference type="InterPro" id="IPR042109">
    <property type="entry name" value="Adenylosuccinate_synth_dom1"/>
</dbReference>